<accession>A0A0E9W858</accession>
<reference evidence="1" key="1">
    <citation type="submission" date="2014-11" db="EMBL/GenBank/DDBJ databases">
        <authorList>
            <person name="Amaro Gonzalez C."/>
        </authorList>
    </citation>
    <scope>NUCLEOTIDE SEQUENCE</scope>
</reference>
<name>A0A0E9W858_ANGAN</name>
<evidence type="ECO:0000313" key="1">
    <source>
        <dbReference type="EMBL" id="JAH85673.1"/>
    </source>
</evidence>
<sequence>MSSSMEVFLCSSSYGPLFRSHGKMLDQIEYNEAFPVHRITIKDGWRLFSCFFPCLFSLGSLQYFDCLCF</sequence>
<dbReference type="AlphaFoldDB" id="A0A0E9W858"/>
<proteinExistence type="predicted"/>
<reference evidence="1" key="2">
    <citation type="journal article" date="2015" name="Fish Shellfish Immunol.">
        <title>Early steps in the European eel (Anguilla anguilla)-Vibrio vulnificus interaction in the gills: Role of the RtxA13 toxin.</title>
        <authorList>
            <person name="Callol A."/>
            <person name="Pajuelo D."/>
            <person name="Ebbesson L."/>
            <person name="Teles M."/>
            <person name="MacKenzie S."/>
            <person name="Amaro C."/>
        </authorList>
    </citation>
    <scope>NUCLEOTIDE SEQUENCE</scope>
</reference>
<dbReference type="EMBL" id="GBXM01022904">
    <property type="protein sequence ID" value="JAH85673.1"/>
    <property type="molecule type" value="Transcribed_RNA"/>
</dbReference>
<protein>
    <submittedName>
        <fullName evidence="1">Uncharacterized protein</fullName>
    </submittedName>
</protein>
<organism evidence="1">
    <name type="scientific">Anguilla anguilla</name>
    <name type="common">European freshwater eel</name>
    <name type="synonym">Muraena anguilla</name>
    <dbReference type="NCBI Taxonomy" id="7936"/>
    <lineage>
        <taxon>Eukaryota</taxon>
        <taxon>Metazoa</taxon>
        <taxon>Chordata</taxon>
        <taxon>Craniata</taxon>
        <taxon>Vertebrata</taxon>
        <taxon>Euteleostomi</taxon>
        <taxon>Actinopterygii</taxon>
        <taxon>Neopterygii</taxon>
        <taxon>Teleostei</taxon>
        <taxon>Anguilliformes</taxon>
        <taxon>Anguillidae</taxon>
        <taxon>Anguilla</taxon>
    </lineage>
</organism>